<dbReference type="EMBL" id="AP021861">
    <property type="protein sequence ID" value="BBO35388.1"/>
    <property type="molecule type" value="Genomic_DNA"/>
</dbReference>
<feature type="domain" description="DUF218" evidence="1">
    <location>
        <begin position="27"/>
        <end position="135"/>
    </location>
</feature>
<protein>
    <recommendedName>
        <fullName evidence="1">DUF218 domain-containing protein</fullName>
    </recommendedName>
</protein>
<dbReference type="RefSeq" id="WP_152100778.1">
    <property type="nucleotide sequence ID" value="NZ_AP021861.1"/>
</dbReference>
<organism evidence="2 3">
    <name type="scientific">Lacipirellula parvula</name>
    <dbReference type="NCBI Taxonomy" id="2650471"/>
    <lineage>
        <taxon>Bacteria</taxon>
        <taxon>Pseudomonadati</taxon>
        <taxon>Planctomycetota</taxon>
        <taxon>Planctomycetia</taxon>
        <taxon>Pirellulales</taxon>
        <taxon>Lacipirellulaceae</taxon>
        <taxon>Lacipirellula</taxon>
    </lineage>
</organism>
<dbReference type="Gene3D" id="3.40.50.620">
    <property type="entry name" value="HUPs"/>
    <property type="match status" value="1"/>
</dbReference>
<evidence type="ECO:0000313" key="2">
    <source>
        <dbReference type="EMBL" id="BBO35388.1"/>
    </source>
</evidence>
<dbReference type="PANTHER" id="PTHR30336:SF20">
    <property type="entry name" value="DUF218 DOMAIN-CONTAINING PROTEIN"/>
    <property type="match status" value="1"/>
</dbReference>
<dbReference type="InterPro" id="IPR051599">
    <property type="entry name" value="Cell_Envelope_Assoc"/>
</dbReference>
<keyword evidence="3" id="KW-1185">Reference proteome</keyword>
<dbReference type="InterPro" id="IPR003848">
    <property type="entry name" value="DUF218"/>
</dbReference>
<evidence type="ECO:0000313" key="3">
    <source>
        <dbReference type="Proteomes" id="UP000326837"/>
    </source>
</evidence>
<dbReference type="Pfam" id="PF02698">
    <property type="entry name" value="DUF218"/>
    <property type="match status" value="1"/>
</dbReference>
<accession>A0A5K7XFU6</accession>
<proteinExistence type="predicted"/>
<dbReference type="CDD" id="cd06259">
    <property type="entry name" value="YdcF-like"/>
    <property type="match status" value="1"/>
</dbReference>
<dbReference type="KEGG" id="lpav:PLANPX_5000"/>
<sequence length="210" mass="23700">MHSQTIEMATRLWEYMAAGREHAPCEAIVVCCSYDLRVADYACELLRQGIAPQLIITGNTGNWTKHLWNITEAEVFRERAVANGVDPAAIRLETEATNFGENVSCVRRLVPELRRAVFLTKPNSVLRVQLTLPVQWPEMQGMVDAPAIRFPDEVNNVVGILGVIDEMVGDVDRILRYPQRGYQTAHNLPAEIIAAWEYLKSQGFTNHLVR</sequence>
<name>A0A5K7XFU6_9BACT</name>
<reference evidence="3" key="1">
    <citation type="submission" date="2019-10" db="EMBL/GenBank/DDBJ databases">
        <title>Lacipirellula parvula gen. nov., sp. nov., representing a lineage of planctomycetes widespread in freshwater anoxic habitats, and description of the family Lacipirellulaceae.</title>
        <authorList>
            <person name="Dedysh S.N."/>
            <person name="Kulichevskaya I.S."/>
            <person name="Beletsky A.V."/>
            <person name="Rakitin A.L."/>
            <person name="Mardanov A.V."/>
            <person name="Ivanova A.A."/>
            <person name="Saltykova V.X."/>
            <person name="Rijpstra W.I.C."/>
            <person name="Sinninghe Damste J.S."/>
            <person name="Ravin N.V."/>
        </authorList>
    </citation>
    <scope>NUCLEOTIDE SEQUENCE [LARGE SCALE GENOMIC DNA]</scope>
    <source>
        <strain evidence="3">PX69</strain>
    </source>
</reference>
<gene>
    <name evidence="2" type="ORF">PLANPX_5000</name>
</gene>
<dbReference type="GO" id="GO:0005886">
    <property type="term" value="C:plasma membrane"/>
    <property type="evidence" value="ECO:0007669"/>
    <property type="project" value="TreeGrafter"/>
</dbReference>
<dbReference type="AlphaFoldDB" id="A0A5K7XFU6"/>
<evidence type="ECO:0000259" key="1">
    <source>
        <dbReference type="Pfam" id="PF02698"/>
    </source>
</evidence>
<dbReference type="InterPro" id="IPR014729">
    <property type="entry name" value="Rossmann-like_a/b/a_fold"/>
</dbReference>
<dbReference type="PANTHER" id="PTHR30336">
    <property type="entry name" value="INNER MEMBRANE PROTEIN, PROBABLE PERMEASE"/>
    <property type="match status" value="1"/>
</dbReference>
<dbReference type="Proteomes" id="UP000326837">
    <property type="component" value="Chromosome"/>
</dbReference>